<organism evidence="1 2">
    <name type="scientific">Paracidovorax valerianellae</name>
    <dbReference type="NCBI Taxonomy" id="187868"/>
    <lineage>
        <taxon>Bacteria</taxon>
        <taxon>Pseudomonadati</taxon>
        <taxon>Pseudomonadota</taxon>
        <taxon>Betaproteobacteria</taxon>
        <taxon>Burkholderiales</taxon>
        <taxon>Comamonadaceae</taxon>
        <taxon>Paracidovorax</taxon>
    </lineage>
</organism>
<dbReference type="AlphaFoldDB" id="A0A1G7EK48"/>
<reference evidence="1 2" key="1">
    <citation type="submission" date="2016-10" db="EMBL/GenBank/DDBJ databases">
        <authorList>
            <person name="de Groot N.N."/>
        </authorList>
    </citation>
    <scope>NUCLEOTIDE SEQUENCE [LARGE SCALE GENOMIC DNA]</scope>
    <source>
        <strain evidence="1 2">DSM 16619</strain>
    </source>
</reference>
<dbReference type="RefSeq" id="WP_092745978.1">
    <property type="nucleotide sequence ID" value="NZ_FMZC01000023.1"/>
</dbReference>
<accession>A0A1G7EK48</accession>
<evidence type="ECO:0000313" key="2">
    <source>
        <dbReference type="Proteomes" id="UP000198781"/>
    </source>
</evidence>
<dbReference type="Proteomes" id="UP000198781">
    <property type="component" value="Unassembled WGS sequence"/>
</dbReference>
<sequence>MASQNNTGRQFDKQHAVTVVATAALAAYRFFAYDGGYPTAAGGPKDVQGVSETAAEVGDAFSGVTSYSYLVEAGEAIAFGALVKPDLVGKAVAGSAADHCGRALGAATQAGQLIEVQLYKHVHA</sequence>
<dbReference type="OrthoDB" id="9181107at2"/>
<dbReference type="InterPro" id="IPR011231">
    <property type="entry name" value="Phage_VT1-Sakai_H0018"/>
</dbReference>
<proteinExistence type="predicted"/>
<gene>
    <name evidence="1" type="ORF">SAMN05192589_12346</name>
</gene>
<dbReference type="STRING" id="187868.SAMN05192589_12346"/>
<evidence type="ECO:0008006" key="3">
    <source>
        <dbReference type="Google" id="ProtNLM"/>
    </source>
</evidence>
<evidence type="ECO:0000313" key="1">
    <source>
        <dbReference type="EMBL" id="SDE63785.1"/>
    </source>
</evidence>
<dbReference type="Pfam" id="PF09956">
    <property type="entry name" value="Phage_cement_2"/>
    <property type="match status" value="1"/>
</dbReference>
<keyword evidence="2" id="KW-1185">Reference proteome</keyword>
<protein>
    <recommendedName>
        <fullName evidence="3">DUF2190 domain-containing protein</fullName>
    </recommendedName>
</protein>
<name>A0A1G7EK48_9BURK</name>
<dbReference type="EMBL" id="FMZC01000023">
    <property type="protein sequence ID" value="SDE63785.1"/>
    <property type="molecule type" value="Genomic_DNA"/>
</dbReference>